<keyword evidence="3" id="KW-1133">Transmembrane helix</keyword>
<dbReference type="InterPro" id="IPR008993">
    <property type="entry name" value="TIMP-like_OB-fold"/>
</dbReference>
<dbReference type="InterPro" id="IPR001820">
    <property type="entry name" value="TIMP"/>
</dbReference>
<dbReference type="GO" id="GO:0005576">
    <property type="term" value="C:extracellular region"/>
    <property type="evidence" value="ECO:0007669"/>
    <property type="project" value="UniProtKB-SubCell"/>
</dbReference>
<protein>
    <submittedName>
        <fullName evidence="5">Tissue inhibitor of metalloproteinase</fullName>
    </submittedName>
</protein>
<organism evidence="5 6">
    <name type="scientific">candidate division WS6 bacterium OLB20</name>
    <dbReference type="NCBI Taxonomy" id="1617426"/>
    <lineage>
        <taxon>Bacteria</taxon>
        <taxon>Candidatus Dojkabacteria</taxon>
    </lineage>
</organism>
<dbReference type="Proteomes" id="UP000070457">
    <property type="component" value="Unassembled WGS sequence"/>
</dbReference>
<dbReference type="Pfam" id="PF00965">
    <property type="entry name" value="TIMP"/>
    <property type="match status" value="1"/>
</dbReference>
<keyword evidence="2" id="KW-0964">Secreted</keyword>
<dbReference type="GO" id="GO:0008191">
    <property type="term" value="F:metalloendopeptidase inhibitor activity"/>
    <property type="evidence" value="ECO:0007669"/>
    <property type="project" value="InterPro"/>
</dbReference>
<evidence type="ECO:0000313" key="6">
    <source>
        <dbReference type="Proteomes" id="UP000070457"/>
    </source>
</evidence>
<proteinExistence type="predicted"/>
<evidence type="ECO:0000256" key="3">
    <source>
        <dbReference type="SAM" id="Phobius"/>
    </source>
</evidence>
<keyword evidence="3" id="KW-0812">Transmembrane</keyword>
<sequence>MFMKKQLLSLVMLAGMVLAPLTFAAAPVHACSCLPFESFTQAAEMSDVIIYGNVVSTKGTVDGAPGSDEVSYEVEAYEFWGELAEGVNTITTSGSSAACGINLTQGAEYIIIASRDESGMLSTGLCSGTQDATEANLETLRAEMGPGMAFFYTQGQEPGAPDRPAVDEPGVDPTLYDNEEVMPISAPAYDTSAAAISTIWAAVACVGLMSTVALLFSSLNLVLFLKGKK</sequence>
<name>A0A136LWP8_9BACT</name>
<comment type="subcellular location">
    <subcellularLocation>
        <location evidence="1">Secreted</location>
    </subcellularLocation>
</comment>
<dbReference type="Gene3D" id="2.40.50.120">
    <property type="match status" value="1"/>
</dbReference>
<evidence type="ECO:0000256" key="4">
    <source>
        <dbReference type="SAM" id="SignalP"/>
    </source>
</evidence>
<dbReference type="AlphaFoldDB" id="A0A136LWP8"/>
<dbReference type="STRING" id="1617426.TR69_WS6001001367"/>
<gene>
    <name evidence="5" type="ORF">TR69_WS6001001367</name>
</gene>
<keyword evidence="4" id="KW-0732">Signal</keyword>
<evidence type="ECO:0000313" key="5">
    <source>
        <dbReference type="EMBL" id="KXK26073.1"/>
    </source>
</evidence>
<feature type="chain" id="PRO_5007475272" evidence="4">
    <location>
        <begin position="25"/>
        <end position="229"/>
    </location>
</feature>
<reference evidence="5 6" key="1">
    <citation type="submission" date="2015-02" db="EMBL/GenBank/DDBJ databases">
        <title>Improved understanding of the partial-nitritation anammox process through 23 genomes representing the majority of the microbial community.</title>
        <authorList>
            <person name="Speth D.R."/>
            <person name="In T Zandt M."/>
            <person name="Guerrero Cruz S."/>
            <person name="Jetten M.S."/>
            <person name="Dutilh B.E."/>
        </authorList>
    </citation>
    <scope>NUCLEOTIDE SEQUENCE [LARGE SCALE GENOMIC DNA]</scope>
    <source>
        <strain evidence="5">OLB20</strain>
    </source>
</reference>
<dbReference type="SUPFAM" id="SSF50242">
    <property type="entry name" value="TIMP-like"/>
    <property type="match status" value="1"/>
</dbReference>
<evidence type="ECO:0000256" key="2">
    <source>
        <dbReference type="ARBA" id="ARBA00022525"/>
    </source>
</evidence>
<feature type="signal peptide" evidence="4">
    <location>
        <begin position="1"/>
        <end position="24"/>
    </location>
</feature>
<evidence type="ECO:0000256" key="1">
    <source>
        <dbReference type="ARBA" id="ARBA00004613"/>
    </source>
</evidence>
<accession>A0A136LWP8</accession>
<dbReference type="EMBL" id="JYNZ01000005">
    <property type="protein sequence ID" value="KXK26073.1"/>
    <property type="molecule type" value="Genomic_DNA"/>
</dbReference>
<feature type="transmembrane region" description="Helical" evidence="3">
    <location>
        <begin position="199"/>
        <end position="225"/>
    </location>
</feature>
<keyword evidence="3" id="KW-0472">Membrane</keyword>
<comment type="caution">
    <text evidence="5">The sequence shown here is derived from an EMBL/GenBank/DDBJ whole genome shotgun (WGS) entry which is preliminary data.</text>
</comment>